<keyword evidence="9 12" id="KW-0333">Golgi apparatus</keyword>
<proteinExistence type="inferred from homology"/>
<keyword evidence="5 12" id="KW-0808">Transferase</keyword>
<dbReference type="GO" id="GO:0008417">
    <property type="term" value="F:fucosyltransferase activity"/>
    <property type="evidence" value="ECO:0007669"/>
    <property type="project" value="InterPro"/>
</dbReference>
<reference evidence="15" key="1">
    <citation type="journal article" date="2020" name="Cell">
        <title>Large-Scale Comparative Analyses of Tick Genomes Elucidate Their Genetic Diversity and Vector Capacities.</title>
        <authorList>
            <consortium name="Tick Genome and Microbiome Consortium (TIGMIC)"/>
            <person name="Jia N."/>
            <person name="Wang J."/>
            <person name="Shi W."/>
            <person name="Du L."/>
            <person name="Sun Y."/>
            <person name="Zhan W."/>
            <person name="Jiang J.F."/>
            <person name="Wang Q."/>
            <person name="Zhang B."/>
            <person name="Ji P."/>
            <person name="Bell-Sakyi L."/>
            <person name="Cui X.M."/>
            <person name="Yuan T.T."/>
            <person name="Jiang B.G."/>
            <person name="Yang W.F."/>
            <person name="Lam T.T."/>
            <person name="Chang Q.C."/>
            <person name="Ding S.J."/>
            <person name="Wang X.J."/>
            <person name="Zhu J.G."/>
            <person name="Ruan X.D."/>
            <person name="Zhao L."/>
            <person name="Wei J.T."/>
            <person name="Ye R.Z."/>
            <person name="Que T.C."/>
            <person name="Du C.H."/>
            <person name="Zhou Y.H."/>
            <person name="Cheng J.X."/>
            <person name="Dai P.F."/>
            <person name="Guo W.B."/>
            <person name="Han X.H."/>
            <person name="Huang E.J."/>
            <person name="Li L.F."/>
            <person name="Wei W."/>
            <person name="Gao Y.C."/>
            <person name="Liu J.Z."/>
            <person name="Shao H.Z."/>
            <person name="Wang X."/>
            <person name="Wang C.C."/>
            <person name="Yang T.C."/>
            <person name="Huo Q.B."/>
            <person name="Li W."/>
            <person name="Chen H.Y."/>
            <person name="Chen S.E."/>
            <person name="Zhou L.G."/>
            <person name="Ni X.B."/>
            <person name="Tian J.H."/>
            <person name="Sheng Y."/>
            <person name="Liu T."/>
            <person name="Pan Y.S."/>
            <person name="Xia L.Y."/>
            <person name="Li J."/>
            <person name="Zhao F."/>
            <person name="Cao W.C."/>
        </authorList>
    </citation>
    <scope>NUCLEOTIDE SEQUENCE</scope>
    <source>
        <strain evidence="15">Rmic-2018</strain>
    </source>
</reference>
<keyword evidence="8" id="KW-1133">Transmembrane helix</keyword>
<evidence type="ECO:0000256" key="8">
    <source>
        <dbReference type="ARBA" id="ARBA00022989"/>
    </source>
</evidence>
<dbReference type="AlphaFoldDB" id="A0A9J6EL66"/>
<evidence type="ECO:0000256" key="4">
    <source>
        <dbReference type="ARBA" id="ARBA00022676"/>
    </source>
</evidence>
<keyword evidence="7" id="KW-0735">Signal-anchor</keyword>
<evidence type="ECO:0000259" key="14">
    <source>
        <dbReference type="Pfam" id="PF17039"/>
    </source>
</evidence>
<dbReference type="InterPro" id="IPR031481">
    <property type="entry name" value="Glyco_tran_10_N"/>
</dbReference>
<sequence length="250" mass="28902">MEPPPNSRRDRMARLRGVFNWTYTYRHDSDVPLPYVFFVNRSVQDVTTSLKPQHTSSVRTTRPKLLAWVASRCSSASHREVFVSELRKYVAVDVYGQCGDLKCVDDPCQARFADTYYFYLALENSLCREYVTEKFYHALRYDMVPVVLGNYASSLAPADSYIDAFRFPTPRHLASHLKAVAANATLYERYFAWKRTHAVKRTWFDDHCALCKAVHEARTGERKQYADIVQWWHGGDNGPMCAYRSDAAAR</sequence>
<accession>A0A9J6EL66</accession>
<dbReference type="PANTHER" id="PTHR48438:SF1">
    <property type="entry name" value="ALPHA-(1,3)-FUCOSYLTRANSFERASE C-RELATED"/>
    <property type="match status" value="1"/>
</dbReference>
<keyword evidence="10" id="KW-0472">Membrane</keyword>
<evidence type="ECO:0000313" key="15">
    <source>
        <dbReference type="EMBL" id="KAH8035015.1"/>
    </source>
</evidence>
<dbReference type="VEuPathDB" id="VectorBase:LOC119181779"/>
<keyword evidence="16" id="KW-1185">Reference proteome</keyword>
<evidence type="ECO:0000259" key="13">
    <source>
        <dbReference type="Pfam" id="PF00852"/>
    </source>
</evidence>
<dbReference type="OMA" id="PQQHERI"/>
<evidence type="ECO:0000256" key="2">
    <source>
        <dbReference type="ARBA" id="ARBA00004922"/>
    </source>
</evidence>
<comment type="similarity">
    <text evidence="3 12">Belongs to the glycosyltransferase 10 family.</text>
</comment>
<dbReference type="FunFam" id="3.40.50.11660:FF:000004">
    <property type="entry name" value="Glycoprotein 3-alpha-L-fucosyltransferase A"/>
    <property type="match status" value="1"/>
</dbReference>
<dbReference type="Pfam" id="PF17039">
    <property type="entry name" value="Glyco_tran_10_N"/>
    <property type="match status" value="1"/>
</dbReference>
<evidence type="ECO:0000256" key="6">
    <source>
        <dbReference type="ARBA" id="ARBA00022692"/>
    </source>
</evidence>
<dbReference type="OrthoDB" id="427096at2759"/>
<gene>
    <name evidence="15" type="ORF">HPB51_003856</name>
</gene>
<evidence type="ECO:0000256" key="7">
    <source>
        <dbReference type="ARBA" id="ARBA00022968"/>
    </source>
</evidence>
<dbReference type="InterPro" id="IPR001503">
    <property type="entry name" value="Glyco_trans_10"/>
</dbReference>
<dbReference type="InterPro" id="IPR055270">
    <property type="entry name" value="Glyco_tran_10_C"/>
</dbReference>
<keyword evidence="11" id="KW-0325">Glycoprotein</keyword>
<dbReference type="EMBL" id="JABSTU010000003">
    <property type="protein sequence ID" value="KAH8035015.1"/>
    <property type="molecule type" value="Genomic_DNA"/>
</dbReference>
<dbReference type="Proteomes" id="UP000821866">
    <property type="component" value="Chromosome 11"/>
</dbReference>
<evidence type="ECO:0000256" key="1">
    <source>
        <dbReference type="ARBA" id="ARBA00004447"/>
    </source>
</evidence>
<dbReference type="SUPFAM" id="SSF53756">
    <property type="entry name" value="UDP-Glycosyltransferase/glycogen phosphorylase"/>
    <property type="match status" value="1"/>
</dbReference>
<dbReference type="InterPro" id="IPR038577">
    <property type="entry name" value="GT10-like_C_sf"/>
</dbReference>
<comment type="caution">
    <text evidence="15">The sequence shown here is derived from an EMBL/GenBank/DDBJ whole genome shotgun (WGS) entry which is preliminary data.</text>
</comment>
<evidence type="ECO:0000256" key="10">
    <source>
        <dbReference type="ARBA" id="ARBA00023136"/>
    </source>
</evidence>
<comment type="pathway">
    <text evidence="2">Protein modification; protein glycosylation.</text>
</comment>
<evidence type="ECO:0000256" key="12">
    <source>
        <dbReference type="RuleBase" id="RU003832"/>
    </source>
</evidence>
<feature type="domain" description="Fucosyltransferase N-terminal" evidence="14">
    <location>
        <begin position="1"/>
        <end position="35"/>
    </location>
</feature>
<evidence type="ECO:0000256" key="3">
    <source>
        <dbReference type="ARBA" id="ARBA00008919"/>
    </source>
</evidence>
<feature type="domain" description="Fucosyltransferase C-terminal" evidence="13">
    <location>
        <begin position="61"/>
        <end position="231"/>
    </location>
</feature>
<keyword evidence="6 12" id="KW-0812">Transmembrane</keyword>
<evidence type="ECO:0000256" key="9">
    <source>
        <dbReference type="ARBA" id="ARBA00023034"/>
    </source>
</evidence>
<dbReference type="Pfam" id="PF00852">
    <property type="entry name" value="Glyco_transf_10"/>
    <property type="match status" value="1"/>
</dbReference>
<dbReference type="GO" id="GO:0032580">
    <property type="term" value="C:Golgi cisterna membrane"/>
    <property type="evidence" value="ECO:0007669"/>
    <property type="project" value="UniProtKB-SubCell"/>
</dbReference>
<dbReference type="EC" id="2.4.1.-" evidence="12"/>
<organism evidence="15 16">
    <name type="scientific">Rhipicephalus microplus</name>
    <name type="common">Cattle tick</name>
    <name type="synonym">Boophilus microplus</name>
    <dbReference type="NCBI Taxonomy" id="6941"/>
    <lineage>
        <taxon>Eukaryota</taxon>
        <taxon>Metazoa</taxon>
        <taxon>Ecdysozoa</taxon>
        <taxon>Arthropoda</taxon>
        <taxon>Chelicerata</taxon>
        <taxon>Arachnida</taxon>
        <taxon>Acari</taxon>
        <taxon>Parasitiformes</taxon>
        <taxon>Ixodida</taxon>
        <taxon>Ixodoidea</taxon>
        <taxon>Ixodidae</taxon>
        <taxon>Rhipicephalinae</taxon>
        <taxon>Rhipicephalus</taxon>
        <taxon>Boophilus</taxon>
    </lineage>
</organism>
<keyword evidence="4 12" id="KW-0328">Glycosyltransferase</keyword>
<evidence type="ECO:0000313" key="16">
    <source>
        <dbReference type="Proteomes" id="UP000821866"/>
    </source>
</evidence>
<evidence type="ECO:0000256" key="11">
    <source>
        <dbReference type="ARBA" id="ARBA00023180"/>
    </source>
</evidence>
<comment type="subcellular location">
    <subcellularLocation>
        <location evidence="1 12">Golgi apparatus</location>
        <location evidence="1 12">Golgi stack membrane</location>
        <topology evidence="1 12">Single-pass type II membrane protein</topology>
    </subcellularLocation>
</comment>
<reference evidence="15" key="2">
    <citation type="submission" date="2021-09" db="EMBL/GenBank/DDBJ databases">
        <authorList>
            <person name="Jia N."/>
            <person name="Wang J."/>
            <person name="Shi W."/>
            <person name="Du L."/>
            <person name="Sun Y."/>
            <person name="Zhan W."/>
            <person name="Jiang J."/>
            <person name="Wang Q."/>
            <person name="Zhang B."/>
            <person name="Ji P."/>
            <person name="Sakyi L.B."/>
            <person name="Cui X."/>
            <person name="Yuan T."/>
            <person name="Jiang B."/>
            <person name="Yang W."/>
            <person name="Lam T.T.-Y."/>
            <person name="Chang Q."/>
            <person name="Ding S."/>
            <person name="Wang X."/>
            <person name="Zhu J."/>
            <person name="Ruan X."/>
            <person name="Zhao L."/>
            <person name="Wei J."/>
            <person name="Que T."/>
            <person name="Du C."/>
            <person name="Cheng J."/>
            <person name="Dai P."/>
            <person name="Han X."/>
            <person name="Huang E."/>
            <person name="Gao Y."/>
            <person name="Liu J."/>
            <person name="Shao H."/>
            <person name="Ye R."/>
            <person name="Li L."/>
            <person name="Wei W."/>
            <person name="Wang X."/>
            <person name="Wang C."/>
            <person name="Huo Q."/>
            <person name="Li W."/>
            <person name="Guo W."/>
            <person name="Chen H."/>
            <person name="Chen S."/>
            <person name="Zhou L."/>
            <person name="Zhou L."/>
            <person name="Ni X."/>
            <person name="Tian J."/>
            <person name="Zhou Y."/>
            <person name="Sheng Y."/>
            <person name="Liu T."/>
            <person name="Pan Y."/>
            <person name="Xia L."/>
            <person name="Li J."/>
            <person name="Zhao F."/>
            <person name="Cao W."/>
        </authorList>
    </citation>
    <scope>NUCLEOTIDE SEQUENCE</scope>
    <source>
        <strain evidence="15">Rmic-2018</strain>
        <tissue evidence="15">Larvae</tissue>
    </source>
</reference>
<name>A0A9J6EL66_RHIMP</name>
<protein>
    <recommendedName>
        <fullName evidence="12">Fucosyltransferase</fullName>
        <ecNumber evidence="12">2.4.1.-</ecNumber>
    </recommendedName>
</protein>
<evidence type="ECO:0000256" key="5">
    <source>
        <dbReference type="ARBA" id="ARBA00022679"/>
    </source>
</evidence>
<dbReference type="PANTHER" id="PTHR48438">
    <property type="entry name" value="ALPHA-(1,3)-FUCOSYLTRANSFERASE C-RELATED"/>
    <property type="match status" value="1"/>
</dbReference>
<dbReference type="Gene3D" id="3.40.50.11660">
    <property type="entry name" value="Glycosyl transferase family 10, C-terminal domain"/>
    <property type="match status" value="1"/>
</dbReference>